<evidence type="ECO:0000256" key="2">
    <source>
        <dbReference type="ARBA" id="ARBA00022475"/>
    </source>
</evidence>
<evidence type="ECO:0000256" key="1">
    <source>
        <dbReference type="ARBA" id="ARBA00004651"/>
    </source>
</evidence>
<keyword evidence="2" id="KW-1003">Cell membrane</keyword>
<organism evidence="9 10">
    <name type="scientific">Pseudooceanicola lipolyticus</name>
    <dbReference type="NCBI Taxonomy" id="2029104"/>
    <lineage>
        <taxon>Bacteria</taxon>
        <taxon>Pseudomonadati</taxon>
        <taxon>Pseudomonadota</taxon>
        <taxon>Alphaproteobacteria</taxon>
        <taxon>Rhodobacterales</taxon>
        <taxon>Paracoccaceae</taxon>
        <taxon>Pseudooceanicola</taxon>
    </lineage>
</organism>
<feature type="domain" description="Type II secretion system protein GspF" evidence="7">
    <location>
        <begin position="155"/>
        <end position="280"/>
    </location>
</feature>
<name>A0A2M8IZP1_9RHOB</name>
<evidence type="ECO:0000259" key="7">
    <source>
        <dbReference type="Pfam" id="PF00482"/>
    </source>
</evidence>
<proteinExistence type="predicted"/>
<evidence type="ECO:0000256" key="5">
    <source>
        <dbReference type="ARBA" id="ARBA00023136"/>
    </source>
</evidence>
<dbReference type="OrthoDB" id="9803381at2"/>
<feature type="transmembrane region" description="Helical" evidence="6">
    <location>
        <begin position="293"/>
        <end position="313"/>
    </location>
</feature>
<dbReference type="AlphaFoldDB" id="A0A2M8IZP1"/>
<dbReference type="PANTHER" id="PTHR35007">
    <property type="entry name" value="INTEGRAL MEMBRANE PROTEIN-RELATED"/>
    <property type="match status" value="1"/>
</dbReference>
<keyword evidence="3 6" id="KW-0812">Transmembrane</keyword>
<dbReference type="Pfam" id="PF19360">
    <property type="entry name" value="TadB_TadC_N"/>
    <property type="match status" value="1"/>
</dbReference>
<feature type="transmembrane region" description="Helical" evidence="6">
    <location>
        <begin position="94"/>
        <end position="111"/>
    </location>
</feature>
<keyword evidence="4 6" id="KW-1133">Transmembrane helix</keyword>
<keyword evidence="5 6" id="KW-0472">Membrane</keyword>
<feature type="domain" description="Type II secretion system protein TadB-like N-terminal" evidence="8">
    <location>
        <begin position="1"/>
        <end position="143"/>
    </location>
</feature>
<evidence type="ECO:0000259" key="8">
    <source>
        <dbReference type="Pfam" id="PF19360"/>
    </source>
</evidence>
<evidence type="ECO:0000313" key="10">
    <source>
        <dbReference type="Proteomes" id="UP000231553"/>
    </source>
</evidence>
<protein>
    <submittedName>
        <fullName evidence="9">Pilus assembly protein TadB</fullName>
    </submittedName>
</protein>
<feature type="transmembrane region" description="Helical" evidence="6">
    <location>
        <begin position="263"/>
        <end position="281"/>
    </location>
</feature>
<dbReference type="InterPro" id="IPR045824">
    <property type="entry name" value="T2SS_TadB-like_N"/>
</dbReference>
<dbReference type="Pfam" id="PF00482">
    <property type="entry name" value="T2SSF"/>
    <property type="match status" value="1"/>
</dbReference>
<gene>
    <name evidence="9" type="ORF">CVM52_14235</name>
</gene>
<dbReference type="EMBL" id="PGTB01000061">
    <property type="protein sequence ID" value="PJE36010.1"/>
    <property type="molecule type" value="Genomic_DNA"/>
</dbReference>
<reference evidence="9 10" key="1">
    <citation type="journal article" date="2018" name="Int. J. Syst. Evol. Microbiol.">
        <title>Pseudooceanicola lipolyticus sp. nov., a marine alphaproteobacterium, reclassification of Oceanicola flagellatus as Pseudooceanicola flagellatus comb. nov. and emended description of the genus Pseudooceanicola.</title>
        <authorList>
            <person name="Huang M.-M."/>
            <person name="Guo L.-L."/>
            <person name="Wu Y.-H."/>
            <person name="Lai Q.-L."/>
            <person name="Shao Z.-Z."/>
            <person name="Wang C.-S."/>
            <person name="Wu M."/>
            <person name="Xu X.-W."/>
        </authorList>
    </citation>
    <scope>NUCLEOTIDE SEQUENCE [LARGE SCALE GENOMIC DNA]</scope>
    <source>
        <strain evidence="9 10">157</strain>
    </source>
</reference>
<dbReference type="GO" id="GO:0005886">
    <property type="term" value="C:plasma membrane"/>
    <property type="evidence" value="ECO:0007669"/>
    <property type="project" value="UniProtKB-SubCell"/>
</dbReference>
<evidence type="ECO:0000313" key="9">
    <source>
        <dbReference type="EMBL" id="PJE36010.1"/>
    </source>
</evidence>
<accession>A0A2M8IZP1</accession>
<keyword evidence="10" id="KW-1185">Reference proteome</keyword>
<comment type="subcellular location">
    <subcellularLocation>
        <location evidence="1">Cell membrane</location>
        <topology evidence="1">Multi-pass membrane protein</topology>
    </subcellularLocation>
</comment>
<feature type="transmembrane region" description="Helical" evidence="6">
    <location>
        <begin position="7"/>
        <end position="28"/>
    </location>
</feature>
<dbReference type="InterPro" id="IPR018076">
    <property type="entry name" value="T2SS_GspF_dom"/>
</dbReference>
<sequence>MQLSAEPIIYGLIFVGVIVLVEGIYLVAFGKSISLNSRVNRRLEMLEKGTGREQVLEQLRKEMQQHMKSRSIPLYSLLADRAQKAAIAFTPRQLILIMVGLAFAAFVGLTIATETDVMLRIVGSIASGVGGVYFWVNSKAKKRMAMIEEQLPDAVELMVRSLRVGHPFSSAISIVSKEIEDPLATEFGIIADESAYGRDVGEALKEMAERLDMQDMRFLSVAVTIQQQSGGNLAEVLAGLARVIRARFRLFRRVNAITAEAKWSGKFLSAFPVICLILIMVNDPNYYDEVLDHPYFIPACFIVGILLAANLVVMRYLTNIKV</sequence>
<evidence type="ECO:0000256" key="6">
    <source>
        <dbReference type="SAM" id="Phobius"/>
    </source>
</evidence>
<dbReference type="RefSeq" id="WP_100163155.1">
    <property type="nucleotide sequence ID" value="NZ_PGTB01000061.1"/>
</dbReference>
<dbReference type="PANTHER" id="PTHR35007:SF1">
    <property type="entry name" value="PILUS ASSEMBLY PROTEIN"/>
    <property type="match status" value="1"/>
</dbReference>
<comment type="caution">
    <text evidence="9">The sequence shown here is derived from an EMBL/GenBank/DDBJ whole genome shotgun (WGS) entry which is preliminary data.</text>
</comment>
<dbReference type="InterPro" id="IPR042094">
    <property type="entry name" value="T2SS_GspF_sf"/>
</dbReference>
<dbReference type="Gene3D" id="1.20.81.30">
    <property type="entry name" value="Type II secretion system (T2SS), domain F"/>
    <property type="match status" value="1"/>
</dbReference>
<feature type="transmembrane region" description="Helical" evidence="6">
    <location>
        <begin position="117"/>
        <end position="136"/>
    </location>
</feature>
<evidence type="ECO:0000256" key="4">
    <source>
        <dbReference type="ARBA" id="ARBA00022989"/>
    </source>
</evidence>
<evidence type="ECO:0000256" key="3">
    <source>
        <dbReference type="ARBA" id="ARBA00022692"/>
    </source>
</evidence>
<dbReference type="Proteomes" id="UP000231553">
    <property type="component" value="Unassembled WGS sequence"/>
</dbReference>